<organism evidence="1 2">
    <name type="scientific">Streptomyces chattanoogensis</name>
    <dbReference type="NCBI Taxonomy" id="66876"/>
    <lineage>
        <taxon>Bacteria</taxon>
        <taxon>Bacillati</taxon>
        <taxon>Actinomycetota</taxon>
        <taxon>Actinomycetes</taxon>
        <taxon>Kitasatosporales</taxon>
        <taxon>Streptomycetaceae</taxon>
        <taxon>Streptomyces</taxon>
    </lineage>
</organism>
<dbReference type="AlphaFoldDB" id="A0A0N0H1N8"/>
<dbReference type="Gene3D" id="2.60.120.620">
    <property type="entry name" value="q2cbj1_9rhob like domain"/>
    <property type="match status" value="1"/>
</dbReference>
<evidence type="ECO:0000313" key="1">
    <source>
        <dbReference type="EMBL" id="KPC64671.1"/>
    </source>
</evidence>
<accession>A0A0N0H1N8</accession>
<dbReference type="PATRIC" id="fig|66876.3.peg.2360"/>
<sequence length="288" mass="32575">MVRNSGSDRFRLTGQIHPVDYFRFVERDEMDWQVWTDVLRGRVAGAVFRGILPPDVCERIRRNFWSSPMLRTKEHSTRDADYSCGHHLFSAPSLDWYLDEADRARPVLEALCGGPGRTPLSLLDEYRRYLANQGIRLRVAEHQGRRAAPFRLRSRGDDDTLVLSPHDDAEAIRHAHHIEGCEVQRVSRLCNALMCVENDSGGELLYWNISPDRESRDALGMSTDSYGYPIASLSGIEQLTVPVHAGDVYLFDTANVHAVAPCGGGRIFRTTVNLLTGELDEETTVYWS</sequence>
<reference evidence="2" key="1">
    <citation type="submission" date="2015-07" db="EMBL/GenBank/DDBJ databases">
        <authorList>
            <person name="Ju K.-S."/>
            <person name="Doroghazi J.R."/>
            <person name="Metcalf W.W."/>
        </authorList>
    </citation>
    <scope>NUCLEOTIDE SEQUENCE [LARGE SCALE GENOMIC DNA]</scope>
    <source>
        <strain evidence="2">NRRL ISP-5002</strain>
    </source>
</reference>
<evidence type="ECO:0000313" key="2">
    <source>
        <dbReference type="Proteomes" id="UP000037982"/>
    </source>
</evidence>
<protein>
    <recommendedName>
        <fullName evidence="3">Fe2OG dioxygenase domain-containing protein</fullName>
    </recommendedName>
</protein>
<keyword evidence="2" id="KW-1185">Reference proteome</keyword>
<evidence type="ECO:0008006" key="3">
    <source>
        <dbReference type="Google" id="ProtNLM"/>
    </source>
</evidence>
<dbReference type="EMBL" id="LGKG01000079">
    <property type="protein sequence ID" value="KPC64671.1"/>
    <property type="molecule type" value="Genomic_DNA"/>
</dbReference>
<comment type="caution">
    <text evidence="1">The sequence shown here is derived from an EMBL/GenBank/DDBJ whole genome shotgun (WGS) entry which is preliminary data.</text>
</comment>
<name>A0A0N0H1N8_9ACTN</name>
<gene>
    <name evidence="1" type="ORF">ADL29_10820</name>
</gene>
<dbReference type="Proteomes" id="UP000037982">
    <property type="component" value="Unassembled WGS sequence"/>
</dbReference>
<proteinExistence type="predicted"/>